<keyword evidence="4 7" id="KW-0067">ATP-binding</keyword>
<dbReference type="InterPro" id="IPR015856">
    <property type="entry name" value="ABC_transpr_CbiO/EcfA_su"/>
</dbReference>
<feature type="domain" description="ABC transporter" evidence="6">
    <location>
        <begin position="257"/>
        <end position="485"/>
    </location>
</feature>
<comment type="function">
    <text evidence="5">Probably part of an ABC transporter complex. Responsible for energy coupling to the transport system.</text>
</comment>
<dbReference type="InterPro" id="IPR027417">
    <property type="entry name" value="P-loop_NTPase"/>
</dbReference>
<dbReference type="GO" id="GO:0043190">
    <property type="term" value="C:ATP-binding cassette (ABC) transporter complex"/>
    <property type="evidence" value="ECO:0007669"/>
    <property type="project" value="TreeGrafter"/>
</dbReference>
<evidence type="ECO:0000256" key="4">
    <source>
        <dbReference type="ARBA" id="ARBA00022840"/>
    </source>
</evidence>
<dbReference type="PANTHER" id="PTHR43553">
    <property type="entry name" value="HEAVY METAL TRANSPORTER"/>
    <property type="match status" value="1"/>
</dbReference>
<dbReference type="SMART" id="SM00382">
    <property type="entry name" value="AAA"/>
    <property type="match status" value="2"/>
</dbReference>
<evidence type="ECO:0000256" key="1">
    <source>
        <dbReference type="ARBA" id="ARBA00004236"/>
    </source>
</evidence>
<dbReference type="GO" id="GO:0005524">
    <property type="term" value="F:ATP binding"/>
    <property type="evidence" value="ECO:0007669"/>
    <property type="project" value="UniProtKB-KW"/>
</dbReference>
<keyword evidence="3" id="KW-0547">Nucleotide-binding</keyword>
<feature type="domain" description="ABC transporter" evidence="6">
    <location>
        <begin position="10"/>
        <end position="247"/>
    </location>
</feature>
<reference evidence="7" key="1">
    <citation type="journal article" date="2020" name="mSystems">
        <title>Genome- and Community-Level Interaction Insights into Carbon Utilization and Element Cycling Functions of Hydrothermarchaeota in Hydrothermal Sediment.</title>
        <authorList>
            <person name="Zhou Z."/>
            <person name="Liu Y."/>
            <person name="Xu W."/>
            <person name="Pan J."/>
            <person name="Luo Z.H."/>
            <person name="Li M."/>
        </authorList>
    </citation>
    <scope>NUCLEOTIDE SEQUENCE [LARGE SCALE GENOMIC DNA]</scope>
    <source>
        <strain evidence="7">SpSt-1116</strain>
    </source>
</reference>
<dbReference type="InterPro" id="IPR003593">
    <property type="entry name" value="AAA+_ATPase"/>
</dbReference>
<dbReference type="Gene3D" id="3.40.50.300">
    <property type="entry name" value="P-loop containing nucleotide triphosphate hydrolases"/>
    <property type="match status" value="2"/>
</dbReference>
<dbReference type="InterPro" id="IPR050095">
    <property type="entry name" value="ECF_ABC_transporter_ATP-bd"/>
</dbReference>
<evidence type="ECO:0000256" key="2">
    <source>
        <dbReference type="ARBA" id="ARBA00022448"/>
    </source>
</evidence>
<dbReference type="CDD" id="cd03225">
    <property type="entry name" value="ABC_cobalt_CbiO_domain1"/>
    <property type="match status" value="2"/>
</dbReference>
<sequence>MCSQLNGRALRVEHLACCYDSRCVLKDINLEVKPGEAIAIIGGSGAGKTTLAYCLTGIIPHKVPAEVSGRITINGINVLEARLDAILESINIVLEDADAQSFGLTVEEDIVFGLENLGLSREEISRRLEESLVLFNLKPYAKNMVSSLSGGLKRRLAIASVYAMRPSFLVLDAPDSNLDWPGTNELSLAISRLKERSHGVVVLLRRYRSLGGTIDRFYTLEDGVLKQARPPSGVGVGVKSAERPCRRGNGWSGEPIIKIENVWFKYSGPWVLRDVNLNVNSGEILTIMGRNGSGKTTLLKLLNGLLKPTRGRVIIDGKDTRLTSTSQLARTVALAFQDPSRRFFAETVWEEVSFGCRHLGLPLEWAKEALMALDIEDLHDKPVYKLSMSEKVRVMIASALAVKPKVLVLDEPTTGQDDKVLKDLAAIACRMRESGKAVVIVTHDTDFAIEVSDRVVVLIDGGIAWSEKPWELILEHELLERAGLEPPTVTRSFKASGVVRECLHIQH</sequence>
<evidence type="ECO:0000313" key="7">
    <source>
        <dbReference type="EMBL" id="HHQ80419.1"/>
    </source>
</evidence>
<comment type="caution">
    <text evidence="7">The sequence shown here is derived from an EMBL/GenBank/DDBJ whole genome shotgun (WGS) entry which is preliminary data.</text>
</comment>
<dbReference type="SUPFAM" id="SSF52540">
    <property type="entry name" value="P-loop containing nucleoside triphosphate hydrolases"/>
    <property type="match status" value="2"/>
</dbReference>
<evidence type="ECO:0000256" key="5">
    <source>
        <dbReference type="ARBA" id="ARBA00025157"/>
    </source>
</evidence>
<keyword evidence="2" id="KW-0813">Transport</keyword>
<protein>
    <submittedName>
        <fullName evidence="7">ABC transporter ATP-binding protein</fullName>
    </submittedName>
</protein>
<name>A0A7J3ZK41_9CREN</name>
<dbReference type="PANTHER" id="PTHR43553:SF25">
    <property type="entry name" value="ABC-TYPE COBALT TRANSPORT SYSTEM, ATPASE COMPONENT"/>
    <property type="match status" value="1"/>
</dbReference>
<proteinExistence type="predicted"/>
<gene>
    <name evidence="7" type="ORF">ENM78_03010</name>
</gene>
<dbReference type="PROSITE" id="PS50893">
    <property type="entry name" value="ABC_TRANSPORTER_2"/>
    <property type="match status" value="2"/>
</dbReference>
<organism evidence="7">
    <name type="scientific">Fervidicoccus fontis</name>
    <dbReference type="NCBI Taxonomy" id="683846"/>
    <lineage>
        <taxon>Archaea</taxon>
        <taxon>Thermoproteota</taxon>
        <taxon>Thermoprotei</taxon>
        <taxon>Fervidicoccales</taxon>
        <taxon>Fervidicoccaceae</taxon>
        <taxon>Fervidicoccus</taxon>
    </lineage>
</organism>
<evidence type="ECO:0000256" key="3">
    <source>
        <dbReference type="ARBA" id="ARBA00022741"/>
    </source>
</evidence>
<accession>A0A7J3ZK41</accession>
<dbReference type="AlphaFoldDB" id="A0A7J3ZK41"/>
<comment type="subcellular location">
    <subcellularLocation>
        <location evidence="1">Cell membrane</location>
    </subcellularLocation>
</comment>
<dbReference type="GO" id="GO:0016887">
    <property type="term" value="F:ATP hydrolysis activity"/>
    <property type="evidence" value="ECO:0007669"/>
    <property type="project" value="InterPro"/>
</dbReference>
<dbReference type="GO" id="GO:0042626">
    <property type="term" value="F:ATPase-coupled transmembrane transporter activity"/>
    <property type="evidence" value="ECO:0007669"/>
    <property type="project" value="TreeGrafter"/>
</dbReference>
<dbReference type="Pfam" id="PF00005">
    <property type="entry name" value="ABC_tran"/>
    <property type="match status" value="2"/>
</dbReference>
<dbReference type="InterPro" id="IPR003439">
    <property type="entry name" value="ABC_transporter-like_ATP-bd"/>
</dbReference>
<dbReference type="EMBL" id="DRZC01000035">
    <property type="protein sequence ID" value="HHQ80419.1"/>
    <property type="molecule type" value="Genomic_DNA"/>
</dbReference>
<evidence type="ECO:0000259" key="6">
    <source>
        <dbReference type="PROSITE" id="PS50893"/>
    </source>
</evidence>